<dbReference type="HAMAP" id="MF_00036_B">
    <property type="entry name" value="Ala_tRNA_synth_B"/>
    <property type="match status" value="1"/>
</dbReference>
<keyword evidence="9 12" id="KW-0694">RNA-binding</keyword>
<sequence length="875" mass="94786">MKAAEIRQTFLKFFESKGHTIVASSPVVPGDDPTLLFTNAGMNQFKDVFLGFDKRPYTRATTAQKCIRAGGKHNDLENVGYTARHHTFFEMLGNFSFGDYFKRDAIKYAWELLTEHFKLPASKLWVTVYAEDDEAYDIWHKDVGVPAERIVRIGDNKGARYASDNFWMMGDTGPCGPCTEIFYDHGEGIPGGPPGSPDEDGDRYIEIWNNVFMQFNRDEAGVMHKLPKPSVDTGMGLERIAAVLQGVHSNYEIDLFVALLAAAKRAVDAAGAGDCDKESPSLKVIADHIRACAFTVADGVIPGNEGRGYVLRRIARRGIRHGYKLGARKPFFFSLVRELVNQMGEAYPELRQHETRITEVLKQEEERFFQTIAHGMEILEGALAGGTKQLDGELAFKLHDTYGFPLDLTADVCRERGVTVDSAGFDAAMTRQREQARAAGKFKMAAGLEYSGAPTTFHGYDHLTHEGAKVTAVYVDGSPVSAARAGDDAVIVLDHTPFYAESGGQVGDTGELRNNTSRFMVEDTQKIQADVFGHHGRVVEGEIKVGDTLNARVDGEQRAKTVRNHSATHLMHKALREVLGAHVQQKGSLVNAERTRFDFAHNAPMTEEQIRKVEALVNAEILSNADTQARVMPIEEAQKLGAMMLFGEKYGDEVRVLDIGSSRELCGGTHVARTGDIGLFKIVAEGGVAAGVRRVEAVTGENALAYLQGLESTVNQLAGTLKATAAEVPNRVAQVLDQVRALEKELAAVKGKLASAQGDELLSQAVDVKGIRVLAATLDGADAKTLRETMDKLKDKLKTAAIVLAAVDGGKVQLAAGVTSDSTAKVKAGELVNFVAQQVGGKGGGKPDLAMAGGTDASKLLQALASVQAWVAERV</sequence>
<dbReference type="FunFam" id="3.30.980.10:FF:000004">
    <property type="entry name" value="Alanine--tRNA ligase, cytoplasmic"/>
    <property type="match status" value="1"/>
</dbReference>
<feature type="binding site" evidence="12">
    <location>
        <position position="565"/>
    </location>
    <ligand>
        <name>Zn(2+)</name>
        <dbReference type="ChEBI" id="CHEBI:29105"/>
    </ligand>
</feature>
<dbReference type="InterPro" id="IPR045864">
    <property type="entry name" value="aa-tRNA-synth_II/BPL/LPL"/>
</dbReference>
<dbReference type="InterPro" id="IPR012947">
    <property type="entry name" value="tRNA_SAD"/>
</dbReference>
<dbReference type="Gene3D" id="2.40.30.130">
    <property type="match status" value="1"/>
</dbReference>
<dbReference type="GO" id="GO:0045892">
    <property type="term" value="P:negative regulation of DNA-templated transcription"/>
    <property type="evidence" value="ECO:0007669"/>
    <property type="project" value="TreeGrafter"/>
</dbReference>
<evidence type="ECO:0000256" key="1">
    <source>
        <dbReference type="ARBA" id="ARBA00004496"/>
    </source>
</evidence>
<keyword evidence="3 12" id="KW-0820">tRNA-binding</keyword>
<evidence type="ECO:0000256" key="10">
    <source>
        <dbReference type="ARBA" id="ARBA00022917"/>
    </source>
</evidence>
<dbReference type="InterPro" id="IPR009000">
    <property type="entry name" value="Transl_B-barrel_sf"/>
</dbReference>
<evidence type="ECO:0000256" key="6">
    <source>
        <dbReference type="ARBA" id="ARBA00022741"/>
    </source>
</evidence>
<gene>
    <name evidence="12" type="primary">alaS</name>
    <name evidence="15" type="ORF">C1704_11005</name>
</gene>
<feature type="domain" description="Alanyl-transfer RNA synthetases family profile" evidence="14">
    <location>
        <begin position="1"/>
        <end position="709"/>
    </location>
</feature>
<comment type="subcellular location">
    <subcellularLocation>
        <location evidence="1 12">Cytoplasm</location>
    </subcellularLocation>
</comment>
<keyword evidence="10 12" id="KW-0648">Protein biosynthesis</keyword>
<comment type="catalytic activity">
    <reaction evidence="12">
        <text>tRNA(Ala) + L-alanine + ATP = L-alanyl-tRNA(Ala) + AMP + diphosphate</text>
        <dbReference type="Rhea" id="RHEA:12540"/>
        <dbReference type="Rhea" id="RHEA-COMP:9657"/>
        <dbReference type="Rhea" id="RHEA-COMP:9923"/>
        <dbReference type="ChEBI" id="CHEBI:30616"/>
        <dbReference type="ChEBI" id="CHEBI:33019"/>
        <dbReference type="ChEBI" id="CHEBI:57972"/>
        <dbReference type="ChEBI" id="CHEBI:78442"/>
        <dbReference type="ChEBI" id="CHEBI:78497"/>
        <dbReference type="ChEBI" id="CHEBI:456215"/>
        <dbReference type="EC" id="6.1.1.7"/>
    </reaction>
</comment>
<protein>
    <recommendedName>
        <fullName evidence="12">Alanine--tRNA ligase</fullName>
        <ecNumber evidence="12">6.1.1.7</ecNumber>
    </recommendedName>
    <alternativeName>
        <fullName evidence="12">Alanyl-tRNA synthetase</fullName>
        <shortName evidence="12">AlaRS</shortName>
    </alternativeName>
</protein>
<reference evidence="15 16" key="1">
    <citation type="submission" date="2018-02" db="EMBL/GenBank/DDBJ databases">
        <title>Reclassifiation of [Polyangium] brachysporum DSM 7029 as Guopingzhaonella breviflexa gen. nov., sp. nov., a member of the family Comamonadaceae.</title>
        <authorList>
            <person name="Tang B."/>
        </authorList>
    </citation>
    <scope>NUCLEOTIDE SEQUENCE [LARGE SCALE GENOMIC DNA]</scope>
    <source>
        <strain evidence="15 16">BCRC 80649</strain>
    </source>
</reference>
<dbReference type="OrthoDB" id="9803884at2"/>
<dbReference type="InterPro" id="IPR023033">
    <property type="entry name" value="Ala_tRNA_ligase_euk/bac"/>
</dbReference>
<evidence type="ECO:0000313" key="15">
    <source>
        <dbReference type="EMBL" id="PPE66183.1"/>
    </source>
</evidence>
<feature type="binding site" evidence="12">
    <location>
        <position position="569"/>
    </location>
    <ligand>
        <name>Zn(2+)</name>
        <dbReference type="ChEBI" id="CHEBI:29105"/>
    </ligand>
</feature>
<dbReference type="SUPFAM" id="SSF101353">
    <property type="entry name" value="Putative anticodon-binding domain of alanyl-tRNA synthetase (AlaRS)"/>
    <property type="match status" value="1"/>
</dbReference>
<dbReference type="Proteomes" id="UP000238605">
    <property type="component" value="Unassembled WGS sequence"/>
</dbReference>
<dbReference type="GO" id="GO:0004813">
    <property type="term" value="F:alanine-tRNA ligase activity"/>
    <property type="evidence" value="ECO:0007669"/>
    <property type="project" value="UniProtKB-UniRule"/>
</dbReference>
<comment type="function">
    <text evidence="12">Catalyzes the attachment of alanine to tRNA(Ala) in a two-step reaction: alanine is first activated by ATP to form Ala-AMP and then transferred to the acceptor end of tRNA(Ala). Also edits incorrectly charged Ser-tRNA(Ala) and Gly-tRNA(Ala) via its editing domain.</text>
</comment>
<dbReference type="Gene3D" id="3.10.310.40">
    <property type="match status" value="1"/>
</dbReference>
<dbReference type="InterPro" id="IPR018162">
    <property type="entry name" value="Ala-tRNA-ligase_IIc_anticod-bd"/>
</dbReference>
<dbReference type="Gene3D" id="3.30.930.10">
    <property type="entry name" value="Bira Bifunctional Protein, Domain 2"/>
    <property type="match status" value="1"/>
</dbReference>
<keyword evidence="5 12" id="KW-0479">Metal-binding</keyword>
<dbReference type="GO" id="GO:0005829">
    <property type="term" value="C:cytosol"/>
    <property type="evidence" value="ECO:0007669"/>
    <property type="project" value="TreeGrafter"/>
</dbReference>
<dbReference type="Pfam" id="PF01411">
    <property type="entry name" value="tRNA-synt_2c"/>
    <property type="match status" value="1"/>
</dbReference>
<dbReference type="InterPro" id="IPR018165">
    <property type="entry name" value="Ala-tRNA-synth_IIc_core"/>
</dbReference>
<dbReference type="CDD" id="cd00673">
    <property type="entry name" value="AlaRS_core"/>
    <property type="match status" value="1"/>
</dbReference>
<dbReference type="AlphaFoldDB" id="A0A2S5STX1"/>
<dbReference type="GO" id="GO:0005524">
    <property type="term" value="F:ATP binding"/>
    <property type="evidence" value="ECO:0007669"/>
    <property type="project" value="UniProtKB-UniRule"/>
</dbReference>
<comment type="similarity">
    <text evidence="2 12">Belongs to the class-II aminoacyl-tRNA synthetase family.</text>
</comment>
<evidence type="ECO:0000259" key="14">
    <source>
        <dbReference type="PROSITE" id="PS50860"/>
    </source>
</evidence>
<evidence type="ECO:0000256" key="2">
    <source>
        <dbReference type="ARBA" id="ARBA00008226"/>
    </source>
</evidence>
<dbReference type="GO" id="GO:0006419">
    <property type="term" value="P:alanyl-tRNA aminoacylation"/>
    <property type="evidence" value="ECO:0007669"/>
    <property type="project" value="UniProtKB-UniRule"/>
</dbReference>
<dbReference type="NCBIfam" id="TIGR00344">
    <property type="entry name" value="alaS"/>
    <property type="match status" value="1"/>
</dbReference>
<dbReference type="FunFam" id="2.40.30.130:FF:000001">
    <property type="entry name" value="Alanine--tRNA ligase"/>
    <property type="match status" value="1"/>
</dbReference>
<dbReference type="EC" id="6.1.1.7" evidence="12"/>
<evidence type="ECO:0000256" key="4">
    <source>
        <dbReference type="ARBA" id="ARBA00022598"/>
    </source>
</evidence>
<organism evidence="15 16">
    <name type="scientific">Caldimonas caldifontis</name>
    <dbReference type="NCBI Taxonomy" id="1452508"/>
    <lineage>
        <taxon>Bacteria</taxon>
        <taxon>Pseudomonadati</taxon>
        <taxon>Pseudomonadota</taxon>
        <taxon>Betaproteobacteria</taxon>
        <taxon>Burkholderiales</taxon>
        <taxon>Sphaerotilaceae</taxon>
        <taxon>Caldimonas</taxon>
    </lineage>
</organism>
<dbReference type="SUPFAM" id="SSF50447">
    <property type="entry name" value="Translation proteins"/>
    <property type="match status" value="1"/>
</dbReference>
<feature type="coiled-coil region" evidence="13">
    <location>
        <begin position="732"/>
        <end position="759"/>
    </location>
</feature>
<dbReference type="GO" id="GO:0000049">
    <property type="term" value="F:tRNA binding"/>
    <property type="evidence" value="ECO:0007669"/>
    <property type="project" value="UniProtKB-KW"/>
</dbReference>
<evidence type="ECO:0000256" key="13">
    <source>
        <dbReference type="SAM" id="Coils"/>
    </source>
</evidence>
<dbReference type="FunFam" id="3.30.930.10:FF:000004">
    <property type="entry name" value="Alanine--tRNA ligase"/>
    <property type="match status" value="1"/>
</dbReference>
<dbReference type="InterPro" id="IPR018164">
    <property type="entry name" value="Ala-tRNA-synth_IIc_N"/>
</dbReference>
<dbReference type="Pfam" id="PF02272">
    <property type="entry name" value="DHHA1"/>
    <property type="match status" value="1"/>
</dbReference>
<evidence type="ECO:0000256" key="8">
    <source>
        <dbReference type="ARBA" id="ARBA00022840"/>
    </source>
</evidence>
<dbReference type="InterPro" id="IPR003156">
    <property type="entry name" value="DHHA1_dom"/>
</dbReference>
<keyword evidence="8 12" id="KW-0067">ATP-binding</keyword>
<feature type="binding site" evidence="12">
    <location>
        <position position="666"/>
    </location>
    <ligand>
        <name>Zn(2+)</name>
        <dbReference type="ChEBI" id="CHEBI:29105"/>
    </ligand>
</feature>
<dbReference type="PRINTS" id="PR00980">
    <property type="entry name" value="TRNASYNTHALA"/>
</dbReference>
<comment type="cofactor">
    <cofactor evidence="12">
        <name>Zn(2+)</name>
        <dbReference type="ChEBI" id="CHEBI:29105"/>
    </cofactor>
    <text evidence="12">Binds 1 zinc ion per subunit.</text>
</comment>
<evidence type="ECO:0000256" key="9">
    <source>
        <dbReference type="ARBA" id="ARBA00022884"/>
    </source>
</evidence>
<keyword evidence="7 12" id="KW-0862">Zinc</keyword>
<evidence type="ECO:0000313" key="16">
    <source>
        <dbReference type="Proteomes" id="UP000238605"/>
    </source>
</evidence>
<dbReference type="Gene3D" id="3.30.980.10">
    <property type="entry name" value="Threonyl-trna Synthetase, Chain A, domain 2"/>
    <property type="match status" value="1"/>
</dbReference>
<dbReference type="SMART" id="SM00863">
    <property type="entry name" value="tRNA_SAD"/>
    <property type="match status" value="1"/>
</dbReference>
<keyword evidence="6 12" id="KW-0547">Nucleotide-binding</keyword>
<dbReference type="InterPro" id="IPR002318">
    <property type="entry name" value="Ala-tRNA-lgiase_IIc"/>
</dbReference>
<dbReference type="Gene3D" id="6.10.250.550">
    <property type="match status" value="1"/>
</dbReference>
<evidence type="ECO:0000256" key="11">
    <source>
        <dbReference type="ARBA" id="ARBA00023146"/>
    </source>
</evidence>
<dbReference type="PROSITE" id="PS50860">
    <property type="entry name" value="AA_TRNA_LIGASE_II_ALA"/>
    <property type="match status" value="1"/>
</dbReference>
<dbReference type="RefSeq" id="WP_104302781.1">
    <property type="nucleotide sequence ID" value="NZ_PSNX01000009.1"/>
</dbReference>
<evidence type="ECO:0000256" key="3">
    <source>
        <dbReference type="ARBA" id="ARBA00022555"/>
    </source>
</evidence>
<dbReference type="InterPro" id="IPR050058">
    <property type="entry name" value="Ala-tRNA_ligase"/>
</dbReference>
<evidence type="ECO:0000256" key="12">
    <source>
        <dbReference type="HAMAP-Rule" id="MF_00036"/>
    </source>
</evidence>
<dbReference type="PANTHER" id="PTHR11777:SF9">
    <property type="entry name" value="ALANINE--TRNA LIGASE, CYTOPLASMIC"/>
    <property type="match status" value="1"/>
</dbReference>
<feature type="binding site" evidence="12">
    <location>
        <position position="670"/>
    </location>
    <ligand>
        <name>Zn(2+)</name>
        <dbReference type="ChEBI" id="CHEBI:29105"/>
    </ligand>
</feature>
<dbReference type="Pfam" id="PF07973">
    <property type="entry name" value="tRNA_SAD"/>
    <property type="match status" value="1"/>
</dbReference>
<keyword evidence="12" id="KW-0963">Cytoplasm</keyword>
<keyword evidence="11 12" id="KW-0030">Aminoacyl-tRNA synthetase</keyword>
<dbReference type="GO" id="GO:0002161">
    <property type="term" value="F:aminoacyl-tRNA deacylase activity"/>
    <property type="evidence" value="ECO:0007669"/>
    <property type="project" value="TreeGrafter"/>
</dbReference>
<name>A0A2S5STX1_9BURK</name>
<dbReference type="SUPFAM" id="SSF55186">
    <property type="entry name" value="ThrRS/AlaRS common domain"/>
    <property type="match status" value="1"/>
</dbReference>
<dbReference type="FunFam" id="3.30.54.20:FF:000001">
    <property type="entry name" value="Alanine--tRNA ligase"/>
    <property type="match status" value="1"/>
</dbReference>
<proteinExistence type="inferred from homology"/>
<dbReference type="InterPro" id="IPR018163">
    <property type="entry name" value="Thr/Ala-tRNA-synth_IIc_edit"/>
</dbReference>
<dbReference type="GO" id="GO:0008270">
    <property type="term" value="F:zinc ion binding"/>
    <property type="evidence" value="ECO:0007669"/>
    <property type="project" value="UniProtKB-UniRule"/>
</dbReference>
<keyword evidence="16" id="KW-1185">Reference proteome</keyword>
<evidence type="ECO:0000256" key="5">
    <source>
        <dbReference type="ARBA" id="ARBA00022723"/>
    </source>
</evidence>
<dbReference type="FunFam" id="3.10.310.40:FF:000001">
    <property type="entry name" value="Alanine--tRNA ligase"/>
    <property type="match status" value="1"/>
</dbReference>
<comment type="caution">
    <text evidence="15">The sequence shown here is derived from an EMBL/GenBank/DDBJ whole genome shotgun (WGS) entry which is preliminary data.</text>
</comment>
<dbReference type="Gene3D" id="3.30.54.20">
    <property type="match status" value="1"/>
</dbReference>
<keyword evidence="13" id="KW-0175">Coiled coil</keyword>
<accession>A0A2S5STX1</accession>
<comment type="domain">
    <text evidence="12">Consists of three domains; the N-terminal catalytic domain, the editing domain and the C-terminal C-Ala domain. The editing domain removes incorrectly charged amino acids, while the C-Ala domain, along with tRNA(Ala), serves as a bridge to cooperatively bring together the editing and aminoacylation centers thus stimulating deacylation of misacylated tRNAs.</text>
</comment>
<dbReference type="EMBL" id="PSNX01000009">
    <property type="protein sequence ID" value="PPE66183.1"/>
    <property type="molecule type" value="Genomic_DNA"/>
</dbReference>
<keyword evidence="4 12" id="KW-0436">Ligase</keyword>
<evidence type="ECO:0000256" key="7">
    <source>
        <dbReference type="ARBA" id="ARBA00022833"/>
    </source>
</evidence>
<dbReference type="PANTHER" id="PTHR11777">
    <property type="entry name" value="ALANYL-TRNA SYNTHETASE"/>
    <property type="match status" value="1"/>
</dbReference>
<dbReference type="SUPFAM" id="SSF55681">
    <property type="entry name" value="Class II aaRS and biotin synthetases"/>
    <property type="match status" value="1"/>
</dbReference>